<evidence type="ECO:0000313" key="1">
    <source>
        <dbReference type="EMBL" id="SHI41435.1"/>
    </source>
</evidence>
<name>A0A1M6AY89_9FLAO</name>
<protein>
    <submittedName>
        <fullName evidence="1">Uncharacterized protein</fullName>
    </submittedName>
</protein>
<dbReference type="AlphaFoldDB" id="A0A1M6AY89"/>
<reference evidence="1 2" key="1">
    <citation type="submission" date="2016-11" db="EMBL/GenBank/DDBJ databases">
        <authorList>
            <person name="Jaros S."/>
            <person name="Januszkiewicz K."/>
            <person name="Wedrychowicz H."/>
        </authorList>
    </citation>
    <scope>NUCLEOTIDE SEQUENCE [LARGE SCALE GENOMIC DNA]</scope>
    <source>
        <strain evidence="1 2">DSM 25479</strain>
    </source>
</reference>
<keyword evidence="2" id="KW-1185">Reference proteome</keyword>
<proteinExistence type="predicted"/>
<evidence type="ECO:0000313" key="2">
    <source>
        <dbReference type="Proteomes" id="UP000184335"/>
    </source>
</evidence>
<gene>
    <name evidence="1" type="ORF">SAMN05443429_101461</name>
</gene>
<accession>A0A1M6AY89</accession>
<sequence length="61" mass="7070">MPLKKLCASVVKKIKYGSAMLNPKLSILNINTSQEQNQEPPLLYKIKNKRKDKVKLHLYCQ</sequence>
<organism evidence="1 2">
    <name type="scientific">Cruoricaptor ignavus</name>
    <dbReference type="NCBI Taxonomy" id="1118202"/>
    <lineage>
        <taxon>Bacteria</taxon>
        <taxon>Pseudomonadati</taxon>
        <taxon>Bacteroidota</taxon>
        <taxon>Flavobacteriia</taxon>
        <taxon>Flavobacteriales</taxon>
        <taxon>Weeksellaceae</taxon>
        <taxon>Cruoricaptor</taxon>
    </lineage>
</organism>
<dbReference type="STRING" id="1118202.SAMN05443429_101461"/>
<dbReference type="Proteomes" id="UP000184335">
    <property type="component" value="Unassembled WGS sequence"/>
</dbReference>
<dbReference type="EMBL" id="FQYI01000001">
    <property type="protein sequence ID" value="SHI41435.1"/>
    <property type="molecule type" value="Genomic_DNA"/>
</dbReference>